<evidence type="ECO:0000256" key="2">
    <source>
        <dbReference type="ARBA" id="ARBA00010532"/>
    </source>
</evidence>
<reference evidence="9" key="3">
    <citation type="submission" date="2022-01" db="EMBL/GenBank/DDBJ databases">
        <authorList>
            <person name="Rubenstein D.R."/>
        </authorList>
    </citation>
    <scope>NUCLEOTIDE SEQUENCE</scope>
    <source>
        <strain evidence="9">SS15</strain>
        <tissue evidence="9">Liver</tissue>
    </source>
</reference>
<dbReference type="InterPro" id="IPR002159">
    <property type="entry name" value="CD36_fam"/>
</dbReference>
<dbReference type="PANTHER" id="PTHR11923:SF12">
    <property type="entry name" value="PLATELET GLYCOPROTEIN 4"/>
    <property type="match status" value="1"/>
</dbReference>
<dbReference type="Pfam" id="PF01130">
    <property type="entry name" value="CD36"/>
    <property type="match status" value="1"/>
</dbReference>
<keyword evidence="4" id="KW-1133">Transmembrane helix</keyword>
<reference evidence="8" key="1">
    <citation type="submission" date="2020-10" db="EMBL/GenBank/DDBJ databases">
        <title>Feather gene expression reveals the developmental basis of iridescence in African starlings.</title>
        <authorList>
            <person name="Rubenstein D.R."/>
        </authorList>
    </citation>
    <scope>NUCLEOTIDE SEQUENCE</scope>
    <source>
        <strain evidence="8">SS15</strain>
        <tissue evidence="8">Liver</tissue>
    </source>
</reference>
<dbReference type="GO" id="GO:0044539">
    <property type="term" value="P:long-chain fatty acid import into cell"/>
    <property type="evidence" value="ECO:0007669"/>
    <property type="project" value="TreeGrafter"/>
</dbReference>
<dbReference type="GO" id="GO:0006898">
    <property type="term" value="P:receptor-mediated endocytosis"/>
    <property type="evidence" value="ECO:0007669"/>
    <property type="project" value="TreeGrafter"/>
</dbReference>
<gene>
    <name evidence="9" type="ORF">IHE44_0012598</name>
    <name evidence="8" type="ORF">IHE44_009882</name>
</gene>
<name>A0A835P1Y1_9PASS</name>
<dbReference type="GO" id="GO:0005041">
    <property type="term" value="F:low-density lipoprotein particle receptor activity"/>
    <property type="evidence" value="ECO:0007669"/>
    <property type="project" value="TreeGrafter"/>
</dbReference>
<dbReference type="GO" id="GO:0009986">
    <property type="term" value="C:cell surface"/>
    <property type="evidence" value="ECO:0007669"/>
    <property type="project" value="TreeGrafter"/>
</dbReference>
<comment type="caution">
    <text evidence="8">The sequence shown here is derived from an EMBL/GenBank/DDBJ whole genome shotgun (WGS) entry which is preliminary data.</text>
</comment>
<evidence type="ECO:0000313" key="8">
    <source>
        <dbReference type="EMBL" id="KAG0133989.1"/>
    </source>
</evidence>
<proteinExistence type="inferred from homology"/>
<comment type="similarity">
    <text evidence="2">Belongs to the CD36 family.</text>
</comment>
<evidence type="ECO:0000313" key="9">
    <source>
        <dbReference type="EMBL" id="KAI1239473.1"/>
    </source>
</evidence>
<dbReference type="Proteomes" id="UP000618051">
    <property type="component" value="Unassembled WGS sequence"/>
</dbReference>
<evidence type="ECO:0000256" key="4">
    <source>
        <dbReference type="ARBA" id="ARBA00022989"/>
    </source>
</evidence>
<dbReference type="GO" id="GO:0005044">
    <property type="term" value="F:scavenger receptor activity"/>
    <property type="evidence" value="ECO:0007669"/>
    <property type="project" value="TreeGrafter"/>
</dbReference>
<evidence type="ECO:0000256" key="6">
    <source>
        <dbReference type="ARBA" id="ARBA00023180"/>
    </source>
</evidence>
<feature type="signal peptide" evidence="7">
    <location>
        <begin position="1"/>
        <end position="27"/>
    </location>
</feature>
<evidence type="ECO:0000256" key="7">
    <source>
        <dbReference type="SAM" id="SignalP"/>
    </source>
</evidence>
<dbReference type="GO" id="GO:0019915">
    <property type="term" value="P:lipid storage"/>
    <property type="evidence" value="ECO:0007669"/>
    <property type="project" value="TreeGrafter"/>
</dbReference>
<dbReference type="OrthoDB" id="195015at2759"/>
<dbReference type="GO" id="GO:0005737">
    <property type="term" value="C:cytoplasm"/>
    <property type="evidence" value="ECO:0007669"/>
    <property type="project" value="TreeGrafter"/>
</dbReference>
<feature type="chain" id="PRO_5032599623" evidence="7">
    <location>
        <begin position="28"/>
        <end position="227"/>
    </location>
</feature>
<evidence type="ECO:0000256" key="5">
    <source>
        <dbReference type="ARBA" id="ARBA00023136"/>
    </source>
</evidence>
<keyword evidence="10" id="KW-1185">Reference proteome</keyword>
<keyword evidence="7" id="KW-0732">Signal</keyword>
<reference evidence="9 10" key="2">
    <citation type="journal article" date="2021" name="J. Hered.">
        <title>Feather Gene Expression Elucidates the Developmental Basis of Plumage Iridescence in African Starlings.</title>
        <authorList>
            <person name="Rubenstein D.R."/>
            <person name="Corvelo A."/>
            <person name="MacManes M.D."/>
            <person name="Maia R."/>
            <person name="Narzisi G."/>
            <person name="Rousaki A."/>
            <person name="Vandenabeele P."/>
            <person name="Shawkey M.D."/>
            <person name="Solomon J."/>
        </authorList>
    </citation>
    <scope>NUCLEOTIDE SEQUENCE [LARGE SCALE GENOMIC DNA]</scope>
    <source>
        <strain evidence="9">SS15</strain>
    </source>
</reference>
<keyword evidence="3" id="KW-0812">Transmembrane</keyword>
<evidence type="ECO:0000256" key="1">
    <source>
        <dbReference type="ARBA" id="ARBA00004370"/>
    </source>
</evidence>
<dbReference type="GO" id="GO:0034383">
    <property type="term" value="P:low-density lipoprotein particle clearance"/>
    <property type="evidence" value="ECO:0007669"/>
    <property type="project" value="TreeGrafter"/>
</dbReference>
<dbReference type="GO" id="GO:0042953">
    <property type="term" value="P:lipoprotein transport"/>
    <property type="evidence" value="ECO:0007669"/>
    <property type="project" value="TreeGrafter"/>
</dbReference>
<accession>A0A835P1Y1</accession>
<dbReference type="EMBL" id="JADDUC010000005">
    <property type="protein sequence ID" value="KAG0133989.1"/>
    <property type="molecule type" value="Genomic_DNA"/>
</dbReference>
<comment type="subcellular location">
    <subcellularLocation>
        <location evidence="1">Membrane</location>
    </subcellularLocation>
</comment>
<evidence type="ECO:0000256" key="3">
    <source>
        <dbReference type="ARBA" id="ARBA00022692"/>
    </source>
</evidence>
<dbReference type="GO" id="GO:0150094">
    <property type="term" value="P:amyloid-beta clearance by cellular catabolic process"/>
    <property type="evidence" value="ECO:0007669"/>
    <property type="project" value="TreeGrafter"/>
</dbReference>
<dbReference type="GO" id="GO:0030169">
    <property type="term" value="F:low-density lipoprotein particle binding"/>
    <property type="evidence" value="ECO:0007669"/>
    <property type="project" value="TreeGrafter"/>
</dbReference>
<keyword evidence="6" id="KW-0325">Glycoprotein</keyword>
<sequence length="227" mass="25409">MFSTAAGRWLAVFDLLSSYLLHGQISARSLNKTKVRYLPKENVTEDGASFPPFVKKHQVLRFFSSDICRSIYGVFSSKQVVKGITLYRFVVPREAFASPAEVGDNYCFCTDTEISENCTLAGVLDISACKASDVVEEIEIIAKYQVEKVMTQTGLKAPLPHTYRWVRLYDCTTRTKFPQPPVEMPNSFMLQKSENDSWAKGNNMSSSLCILQRSSSSKNNFLAGPEG</sequence>
<dbReference type="EMBL" id="JADDUC020000005">
    <property type="protein sequence ID" value="KAI1239473.1"/>
    <property type="molecule type" value="Genomic_DNA"/>
</dbReference>
<keyword evidence="5" id="KW-0472">Membrane</keyword>
<organism evidence="8">
    <name type="scientific">Lamprotornis superbus</name>
    <dbReference type="NCBI Taxonomy" id="245042"/>
    <lineage>
        <taxon>Eukaryota</taxon>
        <taxon>Metazoa</taxon>
        <taxon>Chordata</taxon>
        <taxon>Craniata</taxon>
        <taxon>Vertebrata</taxon>
        <taxon>Euteleostomi</taxon>
        <taxon>Archelosauria</taxon>
        <taxon>Archosauria</taxon>
        <taxon>Dinosauria</taxon>
        <taxon>Saurischia</taxon>
        <taxon>Theropoda</taxon>
        <taxon>Coelurosauria</taxon>
        <taxon>Aves</taxon>
        <taxon>Neognathae</taxon>
        <taxon>Neoaves</taxon>
        <taxon>Telluraves</taxon>
        <taxon>Australaves</taxon>
        <taxon>Passeriformes</taxon>
        <taxon>Sturnidae</taxon>
        <taxon>Lamprotornis</taxon>
    </lineage>
</organism>
<dbReference type="AlphaFoldDB" id="A0A835P1Y1"/>
<protein>
    <submittedName>
        <fullName evidence="8">Uncharacterized protein</fullName>
    </submittedName>
</protein>
<dbReference type="GO" id="GO:0005901">
    <property type="term" value="C:caveola"/>
    <property type="evidence" value="ECO:0007669"/>
    <property type="project" value="TreeGrafter"/>
</dbReference>
<dbReference type="PANTHER" id="PTHR11923">
    <property type="entry name" value="SCAVENGER RECEPTOR CLASS B TYPE-1 SR-B1"/>
    <property type="match status" value="1"/>
</dbReference>
<evidence type="ECO:0000313" key="10">
    <source>
        <dbReference type="Proteomes" id="UP000618051"/>
    </source>
</evidence>